<accession>A0ABP4QLY0</accession>
<comment type="caution">
    <text evidence="2">The sequence shown here is derived from an EMBL/GenBank/DDBJ whole genome shotgun (WGS) entry which is preliminary data.</text>
</comment>
<sequence>MMHGLWSCPSCGRTSANRNQSHTCRPLGDLSAHFTGKDEAVRETFDGILEVVRDLGPVEVLPEKPASPSTPA</sequence>
<gene>
    <name evidence="2" type="ORF">GCM10009789_75770</name>
</gene>
<feature type="region of interest" description="Disordered" evidence="1">
    <location>
        <begin position="1"/>
        <end position="20"/>
    </location>
</feature>
<dbReference type="EMBL" id="BAAAOS010000058">
    <property type="protein sequence ID" value="GAA1610250.1"/>
    <property type="molecule type" value="Genomic_DNA"/>
</dbReference>
<evidence type="ECO:0000313" key="2">
    <source>
        <dbReference type="EMBL" id="GAA1610250.1"/>
    </source>
</evidence>
<evidence type="ECO:0000256" key="1">
    <source>
        <dbReference type="SAM" id="MobiDB-lite"/>
    </source>
</evidence>
<proteinExistence type="predicted"/>
<organism evidence="2 3">
    <name type="scientific">Kribbella sancticallisti</name>
    <dbReference type="NCBI Taxonomy" id="460087"/>
    <lineage>
        <taxon>Bacteria</taxon>
        <taxon>Bacillati</taxon>
        <taxon>Actinomycetota</taxon>
        <taxon>Actinomycetes</taxon>
        <taxon>Propionibacteriales</taxon>
        <taxon>Kribbellaceae</taxon>
        <taxon>Kribbella</taxon>
    </lineage>
</organism>
<protein>
    <submittedName>
        <fullName evidence="2">Uncharacterized protein</fullName>
    </submittedName>
</protein>
<reference evidence="3" key="1">
    <citation type="journal article" date="2019" name="Int. J. Syst. Evol. Microbiol.">
        <title>The Global Catalogue of Microorganisms (GCM) 10K type strain sequencing project: providing services to taxonomists for standard genome sequencing and annotation.</title>
        <authorList>
            <consortium name="The Broad Institute Genomics Platform"/>
            <consortium name="The Broad Institute Genome Sequencing Center for Infectious Disease"/>
            <person name="Wu L."/>
            <person name="Ma J."/>
        </authorList>
    </citation>
    <scope>NUCLEOTIDE SEQUENCE [LARGE SCALE GENOMIC DNA]</scope>
    <source>
        <strain evidence="3">JCM 14969</strain>
    </source>
</reference>
<dbReference type="Proteomes" id="UP001500393">
    <property type="component" value="Unassembled WGS sequence"/>
</dbReference>
<name>A0ABP4QLY0_9ACTN</name>
<evidence type="ECO:0000313" key="3">
    <source>
        <dbReference type="Proteomes" id="UP001500393"/>
    </source>
</evidence>
<keyword evidence="3" id="KW-1185">Reference proteome</keyword>